<dbReference type="CDD" id="cd03443">
    <property type="entry name" value="PaaI_thioesterase"/>
    <property type="match status" value="1"/>
</dbReference>
<evidence type="ECO:0000313" key="2">
    <source>
        <dbReference type="EMBL" id="NGX94366.1"/>
    </source>
</evidence>
<dbReference type="InterPro" id="IPR052061">
    <property type="entry name" value="PTE-AB_protein"/>
</dbReference>
<gene>
    <name evidence="2" type="ORF">G4V63_03740</name>
</gene>
<comment type="caution">
    <text evidence="2">The sequence shown here is derived from an EMBL/GenBank/DDBJ whole genome shotgun (WGS) entry which is preliminary data.</text>
</comment>
<dbReference type="InterPro" id="IPR029069">
    <property type="entry name" value="HotDog_dom_sf"/>
</dbReference>
<dbReference type="SUPFAM" id="SSF54637">
    <property type="entry name" value="Thioesterase/thiol ester dehydrase-isomerase"/>
    <property type="match status" value="1"/>
</dbReference>
<feature type="domain" description="Thioesterase" evidence="1">
    <location>
        <begin position="69"/>
        <end position="141"/>
    </location>
</feature>
<dbReference type="AlphaFoldDB" id="A0A7C9VDD0"/>
<protein>
    <submittedName>
        <fullName evidence="2">PaaI family thioesterase</fullName>
    </submittedName>
</protein>
<dbReference type="GO" id="GO:0016790">
    <property type="term" value="F:thiolester hydrolase activity"/>
    <property type="evidence" value="ECO:0007669"/>
    <property type="project" value="UniProtKB-ARBA"/>
</dbReference>
<dbReference type="EMBL" id="JAAMRR010000190">
    <property type="protein sequence ID" value="NGX94366.1"/>
    <property type="molecule type" value="Genomic_DNA"/>
</dbReference>
<dbReference type="Pfam" id="PF03061">
    <property type="entry name" value="4HBT"/>
    <property type="match status" value="1"/>
</dbReference>
<dbReference type="Proteomes" id="UP000480266">
    <property type="component" value="Unassembled WGS sequence"/>
</dbReference>
<sequence length="156" mass="16514">MTLSLPEPFHASFAGLEEQILSGGSDNSFHQCFGCGPSHPTGLHVRTFRTDEGVASPILISRQYEGPPGAAHGGIVAAYLDEVLAATVLRFAGRLGVTGELTIRYMKPVPTETPIVGRGSLVADHGRYVDVEGRLENLSTGVVLATGRGRFFPLPA</sequence>
<accession>A0A7C9VDD0</accession>
<reference evidence="2" key="1">
    <citation type="submission" date="2020-02" db="EMBL/GenBank/DDBJ databases">
        <title>Draft genome sequence of Candidatus Afipia apatlaquensis IBT-C3, a potential strain for decolorization of textile dyes.</title>
        <authorList>
            <person name="Sanchez-Reyes A."/>
            <person name="Breton-Deval L."/>
            <person name="Mangelson H."/>
            <person name="Sanchez-Flores A."/>
        </authorList>
    </citation>
    <scope>NUCLEOTIDE SEQUENCE [LARGE SCALE GENOMIC DNA]</scope>
    <source>
        <strain evidence="2">IBT-C3</strain>
    </source>
</reference>
<evidence type="ECO:0000259" key="1">
    <source>
        <dbReference type="Pfam" id="PF03061"/>
    </source>
</evidence>
<organism evidence="2 3">
    <name type="scientific">Candidatus Afipia apatlaquensis</name>
    <dbReference type="NCBI Taxonomy" id="2712852"/>
    <lineage>
        <taxon>Bacteria</taxon>
        <taxon>Pseudomonadati</taxon>
        <taxon>Pseudomonadota</taxon>
        <taxon>Alphaproteobacteria</taxon>
        <taxon>Hyphomicrobiales</taxon>
        <taxon>Nitrobacteraceae</taxon>
        <taxon>Afipia</taxon>
    </lineage>
</organism>
<dbReference type="PANTHER" id="PTHR47260:SF3">
    <property type="entry name" value="THIOESTERASE FAMILY PROTEIN (AFU_ORTHOLOGUE AFUA_7G03960)"/>
    <property type="match status" value="1"/>
</dbReference>
<keyword evidence="3" id="KW-1185">Reference proteome</keyword>
<name>A0A7C9VDD0_9BRAD</name>
<dbReference type="Gene3D" id="3.10.129.10">
    <property type="entry name" value="Hotdog Thioesterase"/>
    <property type="match status" value="1"/>
</dbReference>
<dbReference type="PANTHER" id="PTHR47260">
    <property type="entry name" value="UPF0644 PROTEIN PB2B4.06"/>
    <property type="match status" value="1"/>
</dbReference>
<evidence type="ECO:0000313" key="3">
    <source>
        <dbReference type="Proteomes" id="UP000480266"/>
    </source>
</evidence>
<proteinExistence type="predicted"/>
<dbReference type="InterPro" id="IPR006683">
    <property type="entry name" value="Thioestr_dom"/>
</dbReference>